<comment type="similarity">
    <text evidence="2">Belongs to the NOSIP family.</text>
</comment>
<dbReference type="Gene3D" id="3.30.40.10">
    <property type="entry name" value="Zinc/RING finger domain, C3HC4 (zinc finger)"/>
    <property type="match status" value="1"/>
</dbReference>
<evidence type="ECO:0000256" key="1">
    <source>
        <dbReference type="ARBA" id="ARBA00004123"/>
    </source>
</evidence>
<evidence type="ECO:0000256" key="5">
    <source>
        <dbReference type="ARBA" id="ARBA00029661"/>
    </source>
</evidence>
<dbReference type="CDD" id="cd16661">
    <property type="entry name" value="RING-Ubox1_NOSIP"/>
    <property type="match status" value="1"/>
</dbReference>
<dbReference type="FunFam" id="3.30.40.10:FF:000550">
    <property type="entry name" value="Nitric oxide synthase-interacting protein"/>
    <property type="match status" value="1"/>
</dbReference>
<dbReference type="InterPro" id="IPR031790">
    <property type="entry name" value="Znf-NOSIP"/>
</dbReference>
<evidence type="ECO:0000256" key="3">
    <source>
        <dbReference type="ARBA" id="ARBA00016935"/>
    </source>
</evidence>
<reference evidence="8" key="1">
    <citation type="submission" date="2007-10" db="EMBL/GenBank/DDBJ databases">
        <title>NEDO human cDNA sequencing project focused on splicing variants.</title>
        <authorList>
            <person name="Wakamatsu A."/>
            <person name="Yamamoto J."/>
            <person name="Kimura K."/>
            <person name="Ishii S."/>
            <person name="Watanabe K."/>
            <person name="Sugiyama A."/>
            <person name="Murakawa K."/>
            <person name="Kaida T."/>
            <person name="Tsuchiya K."/>
            <person name="Fukuzumi Y."/>
            <person name="Kumagai A."/>
            <person name="Oishi Y."/>
            <person name="Yamamoto S."/>
            <person name="Ono Y."/>
            <person name="Komori Y."/>
            <person name="Yamazaki M."/>
            <person name="Kisu Y."/>
            <person name="Nishikawa T."/>
            <person name="Sugano S."/>
            <person name="Nomura N."/>
            <person name="Isogai T."/>
        </authorList>
    </citation>
    <scope>NUCLEOTIDE SEQUENCE</scope>
    <source>
        <tissue evidence="8">Skeletal muscle</tissue>
    </source>
</reference>
<evidence type="ECO:0000256" key="2">
    <source>
        <dbReference type="ARBA" id="ARBA00008126"/>
    </source>
</evidence>
<dbReference type="PANTHER" id="PTHR13063:SF10">
    <property type="entry name" value="NITRIC OXIDE SYNTHASE-INTERACTING PROTEIN"/>
    <property type="match status" value="1"/>
</dbReference>
<evidence type="ECO:0000256" key="4">
    <source>
        <dbReference type="ARBA" id="ARBA00023242"/>
    </source>
</evidence>
<evidence type="ECO:0000259" key="7">
    <source>
        <dbReference type="Pfam" id="PF15906"/>
    </source>
</evidence>
<feature type="domain" description="Nitric oxide synthase-interacting protein zinc-finger" evidence="7">
    <location>
        <begin position="4"/>
        <end position="78"/>
    </location>
</feature>
<dbReference type="Pfam" id="PF15906">
    <property type="entry name" value="zf-NOSIP"/>
    <property type="match status" value="1"/>
</dbReference>
<dbReference type="InterPro" id="IPR013083">
    <property type="entry name" value="Znf_RING/FYVE/PHD"/>
</dbReference>
<keyword evidence="4" id="KW-0539">Nucleus</keyword>
<accession>B4DUN3</accession>
<dbReference type="GO" id="GO:0061630">
    <property type="term" value="F:ubiquitin protein ligase activity"/>
    <property type="evidence" value="ECO:0007669"/>
    <property type="project" value="InterPro"/>
</dbReference>
<dbReference type="SUPFAM" id="SSF57850">
    <property type="entry name" value="RING/U-box"/>
    <property type="match status" value="1"/>
</dbReference>
<name>B4DUN3_HUMAN</name>
<dbReference type="AlphaFoldDB" id="B4DUN3"/>
<dbReference type="InterPro" id="IPR016818">
    <property type="entry name" value="NOSIP"/>
</dbReference>
<evidence type="ECO:0000313" key="8">
    <source>
        <dbReference type="EMBL" id="BAG62395.1"/>
    </source>
</evidence>
<comment type="subcellular location">
    <subcellularLocation>
        <location evidence="1">Nucleus</location>
    </subcellularLocation>
</comment>
<dbReference type="PANTHER" id="PTHR13063">
    <property type="entry name" value="ENOS INTERACTING PROTEIN"/>
    <property type="match status" value="1"/>
</dbReference>
<evidence type="ECO:0000256" key="6">
    <source>
        <dbReference type="ARBA" id="ARBA00032934"/>
    </source>
</evidence>
<proteinExistence type="evidence at transcript level"/>
<dbReference type="PeptideAtlas" id="B4DUN3"/>
<protein>
    <recommendedName>
        <fullName evidence="3">Nitric oxide synthase-interacting protein</fullName>
    </recommendedName>
    <alternativeName>
        <fullName evidence="5">E3 ubiquitin-protein ligase NOSIP</fullName>
    </alternativeName>
    <alternativeName>
        <fullName evidence="6">RING-type E3 ubiquitin transferase NOSIP</fullName>
    </alternativeName>
</protein>
<sequence>MTRHGKNCTAGAVYTYHEKKKDTAASGYGTQNIRLSRDAVKDFDCCCLSLQPCHDPVVTPDGYLYEREAILEYILHQKKEIARQMKVAPPVPMSSTQPGGHVGGPHEHPSLSLLPPHSAGWPRVVWNCSTAQATAVRQAGLSSGHGFTSPVLTHCPSIDMGSSAFP</sequence>
<dbReference type="EMBL" id="AK300720">
    <property type="protein sequence ID" value="BAG62395.1"/>
    <property type="molecule type" value="mRNA"/>
</dbReference>
<dbReference type="GO" id="GO:0005634">
    <property type="term" value="C:nucleus"/>
    <property type="evidence" value="ECO:0007669"/>
    <property type="project" value="UniProtKB-SubCell"/>
</dbReference>
<organism evidence="8">
    <name type="scientific">Homo sapiens</name>
    <name type="common">Human</name>
    <dbReference type="NCBI Taxonomy" id="9606"/>
    <lineage>
        <taxon>Eukaryota</taxon>
        <taxon>Metazoa</taxon>
        <taxon>Chordata</taxon>
        <taxon>Craniata</taxon>
        <taxon>Vertebrata</taxon>
        <taxon>Euteleostomi</taxon>
        <taxon>Mammalia</taxon>
        <taxon>Eutheria</taxon>
        <taxon>Euarchontoglires</taxon>
        <taxon>Primates</taxon>
        <taxon>Haplorrhini</taxon>
        <taxon>Catarrhini</taxon>
        <taxon>Hominidae</taxon>
        <taxon>Homo</taxon>
    </lineage>
</organism>